<reference evidence="1 2" key="1">
    <citation type="submission" date="2021-03" db="EMBL/GenBank/DDBJ databases">
        <title>Antimicrobial resistance genes in bacteria isolated from Japanese honey, and their potential for conferring macrolide and lincosamide resistance in the American foulbrood pathogen Paenibacillus larvae.</title>
        <authorList>
            <person name="Okamoto M."/>
            <person name="Kumagai M."/>
            <person name="Kanamori H."/>
            <person name="Takamatsu D."/>
        </authorList>
    </citation>
    <scope>NUCLEOTIDE SEQUENCE [LARGE SCALE GENOMIC DNA]</scope>
    <source>
        <strain evidence="1 2">J34TS1</strain>
    </source>
</reference>
<gene>
    <name evidence="1" type="ORF">J34TS1_15090</name>
</gene>
<protein>
    <submittedName>
        <fullName evidence="1">Uncharacterized protein</fullName>
    </submittedName>
</protein>
<name>A0A919Y9N4_9BACL</name>
<dbReference type="AlphaFoldDB" id="A0A919Y9N4"/>
<dbReference type="EMBL" id="BORT01000005">
    <property type="protein sequence ID" value="GIO46744.1"/>
    <property type="molecule type" value="Genomic_DNA"/>
</dbReference>
<comment type="caution">
    <text evidence="1">The sequence shown here is derived from an EMBL/GenBank/DDBJ whole genome shotgun (WGS) entry which is preliminary data.</text>
</comment>
<accession>A0A919Y9N4</accession>
<evidence type="ECO:0000313" key="2">
    <source>
        <dbReference type="Proteomes" id="UP000682811"/>
    </source>
</evidence>
<keyword evidence="2" id="KW-1185">Reference proteome</keyword>
<dbReference type="Proteomes" id="UP000682811">
    <property type="component" value="Unassembled WGS sequence"/>
</dbReference>
<sequence>MFSLQRGKAAAWICLIALVFMCFGVMNPEARVYADRITALDDSQPEEPLAFSTAWNMESLEPGKLLTAEVKIANRQKHSQRILVMMALYDGQGKMEGISYVSRTIGGGSEERFIPGIRLPKKLNGHTAKVMVWEGDNLNATTMQPLTDIGINK</sequence>
<proteinExistence type="predicted"/>
<organism evidence="1 2">
    <name type="scientific">Paenibacillus azoreducens</name>
    <dbReference type="NCBI Taxonomy" id="116718"/>
    <lineage>
        <taxon>Bacteria</taxon>
        <taxon>Bacillati</taxon>
        <taxon>Bacillota</taxon>
        <taxon>Bacilli</taxon>
        <taxon>Bacillales</taxon>
        <taxon>Paenibacillaceae</taxon>
        <taxon>Paenibacillus</taxon>
    </lineage>
</organism>
<dbReference type="RefSeq" id="WP_212977724.1">
    <property type="nucleotide sequence ID" value="NZ_AP025343.1"/>
</dbReference>
<evidence type="ECO:0000313" key="1">
    <source>
        <dbReference type="EMBL" id="GIO46744.1"/>
    </source>
</evidence>